<keyword evidence="4" id="KW-1185">Reference proteome</keyword>
<protein>
    <submittedName>
        <fullName evidence="3">N-acetylmuramoyl-L-alanine amidase</fullName>
    </submittedName>
</protein>
<proteinExistence type="predicted"/>
<sequence>MLIGVSFLPLPACAQQEAARNAHIPEPVGAWPAPDRPPVYSGAFPSPHVLIDAGHGGIDGGTSYGEILEKNINLAIARKLYLLLKARGVQVILNRTGDYALSDDNRWSAVRSRHSKDLAHRKQLSQEVPVSMFVSLHVNWSKRSKATGPLVLHQNEGRSRLLASLIQDSLNPLFSTSTLPKHGKTYYLLNHVDRPAVIVELGYLSNPRDRQMLTDPRSQTAIAARLCDAIVHYHAIY</sequence>
<feature type="domain" description="MurNAc-LAA" evidence="2">
    <location>
        <begin position="122"/>
        <end position="231"/>
    </location>
</feature>
<dbReference type="PANTHER" id="PTHR30404">
    <property type="entry name" value="N-ACETYLMURAMOYL-L-ALANINE AMIDASE"/>
    <property type="match status" value="1"/>
</dbReference>
<name>A0ABN8UAK2_9BACL</name>
<dbReference type="CDD" id="cd02696">
    <property type="entry name" value="MurNAc-LAA"/>
    <property type="match status" value="1"/>
</dbReference>
<organism evidence="3 4">
    <name type="scientific">Paenibacillus melissococcoides</name>
    <dbReference type="NCBI Taxonomy" id="2912268"/>
    <lineage>
        <taxon>Bacteria</taxon>
        <taxon>Bacillati</taxon>
        <taxon>Bacillota</taxon>
        <taxon>Bacilli</taxon>
        <taxon>Bacillales</taxon>
        <taxon>Paenibacillaceae</taxon>
        <taxon>Paenibacillus</taxon>
    </lineage>
</organism>
<comment type="caution">
    <text evidence="3">The sequence shown here is derived from an EMBL/GenBank/DDBJ whole genome shotgun (WGS) entry which is preliminary data.</text>
</comment>
<gene>
    <name evidence="3" type="ORF">WJ0W_004406</name>
</gene>
<dbReference type="Proteomes" id="UP001154322">
    <property type="component" value="Unassembled WGS sequence"/>
</dbReference>
<evidence type="ECO:0000256" key="1">
    <source>
        <dbReference type="ARBA" id="ARBA00022801"/>
    </source>
</evidence>
<dbReference type="SUPFAM" id="SSF53187">
    <property type="entry name" value="Zn-dependent exopeptidases"/>
    <property type="match status" value="1"/>
</dbReference>
<dbReference type="InterPro" id="IPR002508">
    <property type="entry name" value="MurNAc-LAA_cat"/>
</dbReference>
<evidence type="ECO:0000313" key="3">
    <source>
        <dbReference type="EMBL" id="CAH8247171.1"/>
    </source>
</evidence>
<dbReference type="InterPro" id="IPR050695">
    <property type="entry name" value="N-acetylmuramoyl_amidase_3"/>
</dbReference>
<dbReference type="SMART" id="SM00646">
    <property type="entry name" value="Ami_3"/>
    <property type="match status" value="1"/>
</dbReference>
<evidence type="ECO:0000259" key="2">
    <source>
        <dbReference type="SMART" id="SM00646"/>
    </source>
</evidence>
<evidence type="ECO:0000313" key="4">
    <source>
        <dbReference type="Proteomes" id="UP001154322"/>
    </source>
</evidence>
<accession>A0ABN8UAK2</accession>
<reference evidence="3" key="1">
    <citation type="submission" date="2022-06" db="EMBL/GenBank/DDBJ databases">
        <authorList>
            <person name="Dietemann V."/>
            <person name="Ory F."/>
            <person name="Dainat B."/>
            <person name="Oberhansli S."/>
        </authorList>
    </citation>
    <scope>NUCLEOTIDE SEQUENCE</scope>
    <source>
        <strain evidence="3">Ena-SAMPLE-TAB-26-04-2022-14:26:32:270-5432</strain>
    </source>
</reference>
<dbReference type="Pfam" id="PF01520">
    <property type="entry name" value="Amidase_3"/>
    <property type="match status" value="1"/>
</dbReference>
<dbReference type="EMBL" id="CALYLO010000006">
    <property type="protein sequence ID" value="CAH8247171.1"/>
    <property type="molecule type" value="Genomic_DNA"/>
</dbReference>
<dbReference type="Gene3D" id="3.40.630.40">
    <property type="entry name" value="Zn-dependent exopeptidases"/>
    <property type="match status" value="1"/>
</dbReference>
<dbReference type="RefSeq" id="WP_213428782.1">
    <property type="nucleotide sequence ID" value="NZ_AP031286.1"/>
</dbReference>
<dbReference type="PANTHER" id="PTHR30404:SF0">
    <property type="entry name" value="N-ACETYLMURAMOYL-L-ALANINE AMIDASE AMIC"/>
    <property type="match status" value="1"/>
</dbReference>
<keyword evidence="1" id="KW-0378">Hydrolase</keyword>